<accession>Q0S5G5</accession>
<reference evidence="3" key="1">
    <citation type="journal article" date="2006" name="Proc. Natl. Acad. Sci. U.S.A.">
        <title>The complete genome of Rhodococcus sp. RHA1 provides insights into a catabolic powerhouse.</title>
        <authorList>
            <person name="McLeod M.P."/>
            <person name="Warren R.L."/>
            <person name="Hsiao W.W.L."/>
            <person name="Araki N."/>
            <person name="Myhre M."/>
            <person name="Fernandes C."/>
            <person name="Miyazawa D."/>
            <person name="Wong W."/>
            <person name="Lillquist A.L."/>
            <person name="Wang D."/>
            <person name="Dosanjh M."/>
            <person name="Hara H."/>
            <person name="Petrescu A."/>
            <person name="Morin R.D."/>
            <person name="Yang G."/>
            <person name="Stott J.M."/>
            <person name="Schein J.E."/>
            <person name="Shin H."/>
            <person name="Smailus D."/>
            <person name="Siddiqui A.S."/>
            <person name="Marra M.A."/>
            <person name="Jones S.J.M."/>
            <person name="Holt R."/>
            <person name="Brinkman F.S.L."/>
            <person name="Miyauchi K."/>
            <person name="Fukuda M."/>
            <person name="Davies J.E."/>
            <person name="Mohn W.W."/>
            <person name="Eltis L.D."/>
        </authorList>
    </citation>
    <scope>NUCLEOTIDE SEQUENCE [LARGE SCALE GENOMIC DNA]</scope>
    <source>
        <strain evidence="3">RHA1</strain>
    </source>
</reference>
<evidence type="ECO:0000313" key="3">
    <source>
        <dbReference type="Proteomes" id="UP000008710"/>
    </source>
</evidence>
<evidence type="ECO:0000256" key="1">
    <source>
        <dbReference type="SAM" id="Phobius"/>
    </source>
</evidence>
<keyword evidence="1" id="KW-1133">Transmembrane helix</keyword>
<name>Q0S5G5_RHOJR</name>
<keyword evidence="1" id="KW-0472">Membrane</keyword>
<evidence type="ECO:0000313" key="2">
    <source>
        <dbReference type="EMBL" id="ABG97221.1"/>
    </source>
</evidence>
<dbReference type="RefSeq" id="WP_011597631.1">
    <property type="nucleotide sequence ID" value="NC_008268.1"/>
</dbReference>
<feature type="transmembrane region" description="Helical" evidence="1">
    <location>
        <begin position="12"/>
        <end position="35"/>
    </location>
</feature>
<feature type="transmembrane region" description="Helical" evidence="1">
    <location>
        <begin position="167"/>
        <end position="187"/>
    </location>
</feature>
<evidence type="ECO:0008006" key="4">
    <source>
        <dbReference type="Google" id="ProtNLM"/>
    </source>
</evidence>
<feature type="transmembrane region" description="Helical" evidence="1">
    <location>
        <begin position="112"/>
        <end position="129"/>
    </location>
</feature>
<gene>
    <name evidence="2" type="ordered locus">RHA1_ro05441</name>
</gene>
<protein>
    <recommendedName>
        <fullName evidence="4">Membrane protein involved in the export of O-antigen and teichoic acid</fullName>
    </recommendedName>
</protein>
<feature type="transmembrane region" description="Helical" evidence="1">
    <location>
        <begin position="85"/>
        <end position="106"/>
    </location>
</feature>
<dbReference type="HOGENOM" id="CLU_674175_0_0_11"/>
<proteinExistence type="predicted"/>
<dbReference type="Proteomes" id="UP000008710">
    <property type="component" value="Chromosome"/>
</dbReference>
<feature type="transmembrane region" description="Helical" evidence="1">
    <location>
        <begin position="311"/>
        <end position="333"/>
    </location>
</feature>
<feature type="transmembrane region" description="Helical" evidence="1">
    <location>
        <begin position="273"/>
        <end position="291"/>
    </location>
</feature>
<sequence>MTEPAVRRGLRYRVLHAAALPALSVALTGITNLTMTVGVQAFAGLDALGAFSLIYAPAMVGLAIQRLVLSQTLMRGAHVSRVSGLPLALVLMWVSFPALSAVMAVFVSGPAVFKLLPLVCCLSLFQDFLRYMFLGAKAPAPAFVSDLVWFVIGALGLAVASVAPERALVFIIGAQIVGAAVSAATLFHARSRIGAIRITKTAPVGHLLTEATTISTLPQLSQYIIAGFVGIGVVGEFRSAQLMIVPVTMLATQTQAIIFPRLDPEDRGSVQRWGLLAGGAAGLFGLVLMIARAINPFGVFDLLGFGDSASFYWTLGALTLGAALSLYLMIYMVRIRIVLPQSYWLRWRIGAAVIEPIASVASGIAFGAPGLALGSVASNTATLTGLTVKERITPVSGSPPLVGSSPSG</sequence>
<dbReference type="OrthoDB" id="9976615at2"/>
<feature type="transmembrane region" description="Helical" evidence="1">
    <location>
        <begin position="141"/>
        <end position="161"/>
    </location>
</feature>
<feature type="transmembrane region" description="Helical" evidence="1">
    <location>
        <begin position="41"/>
        <end position="64"/>
    </location>
</feature>
<dbReference type="KEGG" id="rha:RHA1_ro05441"/>
<dbReference type="PATRIC" id="fig|101510.16.peg.5482"/>
<organism evidence="2 3">
    <name type="scientific">Rhodococcus jostii (strain RHA1)</name>
    <dbReference type="NCBI Taxonomy" id="101510"/>
    <lineage>
        <taxon>Bacteria</taxon>
        <taxon>Bacillati</taxon>
        <taxon>Actinomycetota</taxon>
        <taxon>Actinomycetes</taxon>
        <taxon>Mycobacteriales</taxon>
        <taxon>Nocardiaceae</taxon>
        <taxon>Rhodococcus</taxon>
    </lineage>
</organism>
<dbReference type="EMBL" id="CP000431">
    <property type="protein sequence ID" value="ABG97221.1"/>
    <property type="molecule type" value="Genomic_DNA"/>
</dbReference>
<dbReference type="AlphaFoldDB" id="Q0S5G5"/>
<keyword evidence="1" id="KW-0812">Transmembrane</keyword>